<feature type="domain" description="GINS subunit" evidence="11">
    <location>
        <begin position="101"/>
        <end position="164"/>
    </location>
</feature>
<comment type="subunit">
    <text evidence="3">Component of the GINS complex which is a heterotetramer of SLD5, PSF1, PSF2 and PSF3.</text>
</comment>
<reference evidence="12" key="1">
    <citation type="submission" date="2020-11" db="EMBL/GenBank/DDBJ databases">
        <title>Kefir isolates.</title>
        <authorList>
            <person name="Marcisauskas S."/>
            <person name="Kim Y."/>
            <person name="Blasche S."/>
        </authorList>
    </citation>
    <scope>NUCLEOTIDE SEQUENCE</scope>
    <source>
        <strain evidence="12">Olga-1</strain>
    </source>
</reference>
<dbReference type="InterPro" id="IPR021151">
    <property type="entry name" value="GINS_A"/>
</dbReference>
<dbReference type="Gene3D" id="1.20.58.1030">
    <property type="match status" value="1"/>
</dbReference>
<keyword evidence="13" id="KW-1185">Reference proteome</keyword>
<protein>
    <recommendedName>
        <fullName evidence="11">GINS subunit domain-containing protein</fullName>
    </recommendedName>
</protein>
<evidence type="ECO:0000256" key="4">
    <source>
        <dbReference type="ARBA" id="ARBA00022692"/>
    </source>
</evidence>
<dbReference type="InterPro" id="IPR007274">
    <property type="entry name" value="Cop_transporter"/>
</dbReference>
<dbReference type="InterPro" id="IPR036224">
    <property type="entry name" value="GINS_bundle-like_dom_sf"/>
</dbReference>
<evidence type="ECO:0000256" key="5">
    <source>
        <dbReference type="ARBA" id="ARBA00022705"/>
    </source>
</evidence>
<dbReference type="AlphaFoldDB" id="A0A9P6WIW3"/>
<dbReference type="EMBL" id="PUHW01000219">
    <property type="protein sequence ID" value="KAG0687761.1"/>
    <property type="molecule type" value="Genomic_DNA"/>
</dbReference>
<evidence type="ECO:0000256" key="3">
    <source>
        <dbReference type="ARBA" id="ARBA00011352"/>
    </source>
</evidence>
<dbReference type="Proteomes" id="UP000697127">
    <property type="component" value="Unassembled WGS sequence"/>
</dbReference>
<evidence type="ECO:0000313" key="13">
    <source>
        <dbReference type="Proteomes" id="UP000697127"/>
    </source>
</evidence>
<sequence length="504" mass="57341">MSDNRSDFERTRQRENQNIVRDIIGNFESEVRESRNNRNDTLVEAQKNEDLKSLQNAWIREKNVPDILPYEEALIERMLDRIRTQLEFIEMNSIELQTQEKDIKLMLVIVESELERIQFLIRSYVRLRLQKIDQYALYIQGNNHAREKLNQDETTYMEGHLTMLYELFDEQFLKKMHTPSTNVGEDMMMVDEPDLDGHVLFVTERESHQPIHEIITIKMDMSGMDMGITATTSSMQMSMSMTSGTTSTSMSGMDMGAMSSYPTSTSTSSMDMSGMNMASTASSASSSSTSTSGMNMDMGSSSDSASSMSMTMWMTTSYKGTSVFFRTLDAHSGAAAFGIFCVLFFTSFFFRGLIFLSSYLEQAVFHNYSNTIRVEEDCECGDVDDKASPPPSAEIQHPPLGTIIRKLFWMGPKELMHDVIRLLLSFTIVMFGYAIMLASMSFVILYFFAICLGLSFAEIFFNRLAIILNINKSFGACAEIDQFPLQLVFRNATIKIKGMEKFPR</sequence>
<feature type="transmembrane region" description="Helical" evidence="10">
    <location>
        <begin position="443"/>
        <end position="461"/>
    </location>
</feature>
<keyword evidence="4 10" id="KW-0812">Transmembrane</keyword>
<evidence type="ECO:0000256" key="8">
    <source>
        <dbReference type="ARBA" id="ARBA00023242"/>
    </source>
</evidence>
<gene>
    <name evidence="12" type="ORF">C6P40_001888</name>
</gene>
<dbReference type="SUPFAM" id="SSF158573">
    <property type="entry name" value="GINS helical bundle-like"/>
    <property type="match status" value="1"/>
</dbReference>
<dbReference type="Pfam" id="PF05916">
    <property type="entry name" value="Sld5"/>
    <property type="match status" value="1"/>
</dbReference>
<dbReference type="GO" id="GO:0016020">
    <property type="term" value="C:membrane"/>
    <property type="evidence" value="ECO:0007669"/>
    <property type="project" value="UniProtKB-SubCell"/>
</dbReference>
<evidence type="ECO:0000256" key="9">
    <source>
        <dbReference type="SAM" id="MobiDB-lite"/>
    </source>
</evidence>
<name>A0A9P6WIW3_9ASCO</name>
<evidence type="ECO:0000259" key="11">
    <source>
        <dbReference type="Pfam" id="PF05916"/>
    </source>
</evidence>
<dbReference type="GO" id="GO:0005375">
    <property type="term" value="F:copper ion transmembrane transporter activity"/>
    <property type="evidence" value="ECO:0007669"/>
    <property type="project" value="InterPro"/>
</dbReference>
<evidence type="ECO:0000256" key="2">
    <source>
        <dbReference type="ARBA" id="ARBA00004370"/>
    </source>
</evidence>
<accession>A0A9P6WIW3</accession>
<evidence type="ECO:0000256" key="1">
    <source>
        <dbReference type="ARBA" id="ARBA00004123"/>
    </source>
</evidence>
<dbReference type="CDD" id="cd11711">
    <property type="entry name" value="GINS_A_Sld5"/>
    <property type="match status" value="1"/>
</dbReference>
<keyword evidence="8" id="KW-0539">Nucleus</keyword>
<keyword evidence="5" id="KW-0235">DNA replication</keyword>
<feature type="transmembrane region" description="Helical" evidence="10">
    <location>
        <begin position="419"/>
        <end position="437"/>
    </location>
</feature>
<dbReference type="PANTHER" id="PTHR21206">
    <property type="entry name" value="SLD5 PROTEIN"/>
    <property type="match status" value="1"/>
</dbReference>
<dbReference type="GO" id="GO:0006261">
    <property type="term" value="P:DNA-templated DNA replication"/>
    <property type="evidence" value="ECO:0007669"/>
    <property type="project" value="InterPro"/>
</dbReference>
<dbReference type="InterPro" id="IPR038749">
    <property type="entry name" value="Sld5_GINS_A"/>
</dbReference>
<dbReference type="InterPro" id="IPR008591">
    <property type="entry name" value="GINS_Sld5"/>
</dbReference>
<dbReference type="PANTHER" id="PTHR21206:SF0">
    <property type="entry name" value="DNA REPLICATION COMPLEX GINS PROTEIN SLD5"/>
    <property type="match status" value="1"/>
</dbReference>
<dbReference type="GO" id="GO:0000811">
    <property type="term" value="C:GINS complex"/>
    <property type="evidence" value="ECO:0007669"/>
    <property type="project" value="TreeGrafter"/>
</dbReference>
<feature type="region of interest" description="Disordered" evidence="9">
    <location>
        <begin position="278"/>
        <end position="301"/>
    </location>
</feature>
<feature type="transmembrane region" description="Helical" evidence="10">
    <location>
        <begin position="334"/>
        <end position="356"/>
    </location>
</feature>
<evidence type="ECO:0000313" key="12">
    <source>
        <dbReference type="EMBL" id="KAG0687761.1"/>
    </source>
</evidence>
<keyword evidence="7 10" id="KW-0472">Membrane</keyword>
<dbReference type="Pfam" id="PF04145">
    <property type="entry name" value="Ctr"/>
    <property type="match status" value="1"/>
</dbReference>
<dbReference type="GO" id="GO:0000727">
    <property type="term" value="P:double-strand break repair via break-induced replication"/>
    <property type="evidence" value="ECO:0007669"/>
    <property type="project" value="TreeGrafter"/>
</dbReference>
<comment type="caution">
    <text evidence="12">The sequence shown here is derived from an EMBL/GenBank/DDBJ whole genome shotgun (WGS) entry which is preliminary data.</text>
</comment>
<comment type="subcellular location">
    <subcellularLocation>
        <location evidence="2">Membrane</location>
    </subcellularLocation>
    <subcellularLocation>
        <location evidence="1">Nucleus</location>
    </subcellularLocation>
</comment>
<proteinExistence type="predicted"/>
<evidence type="ECO:0000256" key="6">
    <source>
        <dbReference type="ARBA" id="ARBA00022989"/>
    </source>
</evidence>
<evidence type="ECO:0000256" key="10">
    <source>
        <dbReference type="SAM" id="Phobius"/>
    </source>
</evidence>
<organism evidence="12 13">
    <name type="scientific">Pichia californica</name>
    <dbReference type="NCBI Taxonomy" id="460514"/>
    <lineage>
        <taxon>Eukaryota</taxon>
        <taxon>Fungi</taxon>
        <taxon>Dikarya</taxon>
        <taxon>Ascomycota</taxon>
        <taxon>Saccharomycotina</taxon>
        <taxon>Pichiomycetes</taxon>
        <taxon>Pichiales</taxon>
        <taxon>Pichiaceae</taxon>
        <taxon>Pichia</taxon>
    </lineage>
</organism>
<keyword evidence="6 10" id="KW-1133">Transmembrane helix</keyword>
<evidence type="ECO:0000256" key="7">
    <source>
        <dbReference type="ARBA" id="ARBA00023136"/>
    </source>
</evidence>